<dbReference type="WBParaSite" id="MBELARI_LOCUS2390">
    <property type="protein sequence ID" value="MBELARI_LOCUS2390"/>
    <property type="gene ID" value="MBELARI_LOCUS2390"/>
</dbReference>
<sequence>MEIPVDLSGVNLEWIGQGASGSIFLIDSFEPAILLKHITTRADTRRNEFLIEPRIEWFTETSSQPMFLKVFDRFGSHYDYGLFATEERQLIDVEVLECEHGIRFIVEKCTIFDVNKRSRVSELMVEIEDLYKQDEDAILMNVKPIDSPLETRLIKPIGFDRTKRRVSVGHSDLFNIEIVYENTQNSVNSVQSQASTSAQAFVENSSQILATMEQILEENKEIRFLQQKTLQHIEAQQQKMQDFELKLDQLQNQEQKTREKVEHHERTFYNKGAPTGYPAGILDSGYPKNATTSNEYFCENYEDRKCMVSTSDRLTPPLQSDDLIRYASSGNCTHPPQTKTSNSHYNASPRTRE</sequence>
<accession>A0AAF3F665</accession>
<organism evidence="3 4">
    <name type="scientific">Mesorhabditis belari</name>
    <dbReference type="NCBI Taxonomy" id="2138241"/>
    <lineage>
        <taxon>Eukaryota</taxon>
        <taxon>Metazoa</taxon>
        <taxon>Ecdysozoa</taxon>
        <taxon>Nematoda</taxon>
        <taxon>Chromadorea</taxon>
        <taxon>Rhabditida</taxon>
        <taxon>Rhabditina</taxon>
        <taxon>Rhabditomorpha</taxon>
        <taxon>Rhabditoidea</taxon>
        <taxon>Rhabditidae</taxon>
        <taxon>Mesorhabditinae</taxon>
        <taxon>Mesorhabditis</taxon>
    </lineage>
</organism>
<feature type="compositionally biased region" description="Polar residues" evidence="2">
    <location>
        <begin position="328"/>
        <end position="353"/>
    </location>
</feature>
<evidence type="ECO:0000313" key="3">
    <source>
        <dbReference type="Proteomes" id="UP000887575"/>
    </source>
</evidence>
<evidence type="ECO:0000256" key="1">
    <source>
        <dbReference type="SAM" id="Coils"/>
    </source>
</evidence>
<feature type="coiled-coil region" evidence="1">
    <location>
        <begin position="233"/>
        <end position="267"/>
    </location>
</feature>
<protein>
    <submittedName>
        <fullName evidence="4">Uncharacterized protein</fullName>
    </submittedName>
</protein>
<keyword evidence="1" id="KW-0175">Coiled coil</keyword>
<dbReference type="Proteomes" id="UP000887575">
    <property type="component" value="Unassembled WGS sequence"/>
</dbReference>
<keyword evidence="3" id="KW-1185">Reference proteome</keyword>
<name>A0AAF3F665_9BILA</name>
<dbReference type="AlphaFoldDB" id="A0AAF3F665"/>
<evidence type="ECO:0000256" key="2">
    <source>
        <dbReference type="SAM" id="MobiDB-lite"/>
    </source>
</evidence>
<proteinExistence type="predicted"/>
<reference evidence="4" key="1">
    <citation type="submission" date="2024-02" db="UniProtKB">
        <authorList>
            <consortium name="WormBaseParasite"/>
        </authorList>
    </citation>
    <scope>IDENTIFICATION</scope>
</reference>
<evidence type="ECO:0000313" key="4">
    <source>
        <dbReference type="WBParaSite" id="MBELARI_LOCUS2390"/>
    </source>
</evidence>
<feature type="region of interest" description="Disordered" evidence="2">
    <location>
        <begin position="327"/>
        <end position="353"/>
    </location>
</feature>